<dbReference type="EMBL" id="SJCY01000007">
    <property type="protein sequence ID" value="TDG35889.1"/>
    <property type="molecule type" value="Genomic_DNA"/>
</dbReference>
<dbReference type="GO" id="GO:0009307">
    <property type="term" value="P:DNA restriction-modification system"/>
    <property type="evidence" value="ECO:0007669"/>
    <property type="project" value="UniProtKB-KW"/>
</dbReference>
<keyword evidence="5" id="KW-0540">Nuclease</keyword>
<dbReference type="PANTHER" id="PTHR30408">
    <property type="entry name" value="TYPE-1 RESTRICTION ENZYME ECOKI SPECIFICITY PROTEIN"/>
    <property type="match status" value="1"/>
</dbReference>
<dbReference type="RefSeq" id="WP_133262780.1">
    <property type="nucleotide sequence ID" value="NZ_SJCY01000007.1"/>
</dbReference>
<comment type="caution">
    <text evidence="5">The sequence shown here is derived from an EMBL/GenBank/DDBJ whole genome shotgun (WGS) entry which is preliminary data.</text>
</comment>
<reference evidence="5 6" key="1">
    <citation type="submission" date="2019-02" db="EMBL/GenBank/DDBJ databases">
        <title>Pedobacter sp. nov., a novel speices isolated from soil of pinguins habitat in Antarcitica.</title>
        <authorList>
            <person name="He R.-H."/>
        </authorList>
    </citation>
    <scope>NUCLEOTIDE SEQUENCE [LARGE SCALE GENOMIC DNA]</scope>
    <source>
        <strain evidence="5 6">E01020</strain>
    </source>
</reference>
<dbReference type="Gene3D" id="3.90.220.20">
    <property type="entry name" value="DNA methylase specificity domains"/>
    <property type="match status" value="2"/>
</dbReference>
<keyword evidence="5" id="KW-0255">Endonuclease</keyword>
<dbReference type="PANTHER" id="PTHR30408:SF12">
    <property type="entry name" value="TYPE I RESTRICTION ENZYME MJAVIII SPECIFICITY SUBUNIT"/>
    <property type="match status" value="1"/>
</dbReference>
<keyword evidence="6" id="KW-1185">Reference proteome</keyword>
<dbReference type="OrthoDB" id="9816225at2"/>
<dbReference type="Proteomes" id="UP000295668">
    <property type="component" value="Unassembled WGS sequence"/>
</dbReference>
<feature type="domain" description="Type I restriction modification DNA specificity" evidence="4">
    <location>
        <begin position="195"/>
        <end position="372"/>
    </location>
</feature>
<dbReference type="CDD" id="cd17288">
    <property type="entry name" value="RMtype1_S_LlaAI06ORF1089P_TRD1-CR1_like"/>
    <property type="match status" value="1"/>
</dbReference>
<evidence type="ECO:0000256" key="1">
    <source>
        <dbReference type="ARBA" id="ARBA00010923"/>
    </source>
</evidence>
<proteinExistence type="inferred from homology"/>
<keyword evidence="2" id="KW-0680">Restriction system</keyword>
<evidence type="ECO:0000259" key="4">
    <source>
        <dbReference type="Pfam" id="PF01420"/>
    </source>
</evidence>
<comment type="similarity">
    <text evidence="1">Belongs to the type-I restriction system S methylase family.</text>
</comment>
<feature type="domain" description="Type I restriction modification DNA specificity" evidence="4">
    <location>
        <begin position="18"/>
        <end position="168"/>
    </location>
</feature>
<protein>
    <submittedName>
        <fullName evidence="5">Restriction endonuclease subunit S</fullName>
    </submittedName>
</protein>
<dbReference type="SUPFAM" id="SSF116734">
    <property type="entry name" value="DNA methylase specificity domain"/>
    <property type="match status" value="2"/>
</dbReference>
<dbReference type="AlphaFoldDB" id="A0A4R5MLB9"/>
<dbReference type="GO" id="GO:0004519">
    <property type="term" value="F:endonuclease activity"/>
    <property type="evidence" value="ECO:0007669"/>
    <property type="project" value="UniProtKB-KW"/>
</dbReference>
<gene>
    <name evidence="5" type="ORF">EZJ43_11075</name>
</gene>
<keyword evidence="5" id="KW-0378">Hydrolase</keyword>
<keyword evidence="3" id="KW-0238">DNA-binding</keyword>
<sequence length="388" mass="44670">MEKQMNIPQLRFPEFEGQWEKKKLGKILKIGSGRDYKHLSSGDVPVFGTGGLMTMVDQYLYEGETVCIGRKGTIDKPMYFIGKIWTVDTLFYTHSFIDAIPKFVYALFQRVNWKQHNEAGGVPSLSKSTIEQIVLNLPTVSEQTKIASFLTAVDEKIQSLKKKKSLLEDYKKGISQKLFSQELRFKDEEGKDFPDWEVKKLGELGETYGGLSGKTKDDFGKGKPYVQYKQIFDDSKIDISRFELVDISVKEKQNKAKFGDVFFTVSSETPNEIGMSSVLLDYIDELYLNSFCFGYRANSLEILSPYFSKYLFRSEIFRNEIIKLAQGSTRYNMSKLQLMKIAINLPYLPEQTKIANFLSAVDDKIKYTDVQIKKMEVWKKGLLQKMFV</sequence>
<evidence type="ECO:0000313" key="6">
    <source>
        <dbReference type="Proteomes" id="UP000295668"/>
    </source>
</evidence>
<dbReference type="InterPro" id="IPR044946">
    <property type="entry name" value="Restrct_endonuc_typeI_TRD_sf"/>
</dbReference>
<evidence type="ECO:0000256" key="2">
    <source>
        <dbReference type="ARBA" id="ARBA00022747"/>
    </source>
</evidence>
<dbReference type="Pfam" id="PF01420">
    <property type="entry name" value="Methylase_S"/>
    <property type="match status" value="2"/>
</dbReference>
<dbReference type="InterPro" id="IPR000055">
    <property type="entry name" value="Restrct_endonuc_typeI_TRD"/>
</dbReference>
<evidence type="ECO:0000256" key="3">
    <source>
        <dbReference type="ARBA" id="ARBA00023125"/>
    </source>
</evidence>
<organism evidence="5 6">
    <name type="scientific">Pedobacter changchengzhani</name>
    <dbReference type="NCBI Taxonomy" id="2529274"/>
    <lineage>
        <taxon>Bacteria</taxon>
        <taxon>Pseudomonadati</taxon>
        <taxon>Bacteroidota</taxon>
        <taxon>Sphingobacteriia</taxon>
        <taxon>Sphingobacteriales</taxon>
        <taxon>Sphingobacteriaceae</taxon>
        <taxon>Pedobacter</taxon>
    </lineage>
</organism>
<evidence type="ECO:0000313" key="5">
    <source>
        <dbReference type="EMBL" id="TDG35889.1"/>
    </source>
</evidence>
<name>A0A4R5MLB9_9SPHI</name>
<accession>A0A4R5MLB9</accession>
<dbReference type="InterPro" id="IPR052021">
    <property type="entry name" value="Type-I_RS_S_subunit"/>
</dbReference>
<dbReference type="GO" id="GO:0003677">
    <property type="term" value="F:DNA binding"/>
    <property type="evidence" value="ECO:0007669"/>
    <property type="project" value="UniProtKB-KW"/>
</dbReference>
<dbReference type="Gene3D" id="1.10.287.1120">
    <property type="entry name" value="Bipartite methylase S protein"/>
    <property type="match status" value="1"/>
</dbReference>